<feature type="transmembrane region" description="Helical" evidence="19">
    <location>
        <begin position="41"/>
        <end position="58"/>
    </location>
</feature>
<evidence type="ECO:0000256" key="14">
    <source>
        <dbReference type="ARBA" id="ARBA00023264"/>
    </source>
</evidence>
<evidence type="ECO:0000256" key="5">
    <source>
        <dbReference type="ARBA" id="ARBA00022679"/>
    </source>
</evidence>
<evidence type="ECO:0000256" key="15">
    <source>
        <dbReference type="PIRSR" id="PIRSR600829-1"/>
    </source>
</evidence>
<keyword evidence="3" id="KW-1003">Cell membrane</keyword>
<evidence type="ECO:0000256" key="6">
    <source>
        <dbReference type="ARBA" id="ARBA00022692"/>
    </source>
</evidence>
<feature type="binding site" evidence="18">
    <location>
        <position position="38"/>
    </location>
    <ligand>
        <name>a divalent metal cation</name>
        <dbReference type="ChEBI" id="CHEBI:60240"/>
    </ligand>
</feature>
<comment type="subcellular location">
    <subcellularLocation>
        <location evidence="1">Cell membrane</location>
        <topology evidence="1">Multi-pass membrane protein</topology>
    </subcellularLocation>
</comment>
<evidence type="ECO:0000256" key="3">
    <source>
        <dbReference type="ARBA" id="ARBA00022475"/>
    </source>
</evidence>
<feature type="transmembrane region" description="Helical" evidence="19">
    <location>
        <begin position="65"/>
        <end position="85"/>
    </location>
</feature>
<keyword evidence="12 19" id="KW-0472">Membrane</keyword>
<dbReference type="Proteomes" id="UP000230093">
    <property type="component" value="Unassembled WGS sequence"/>
</dbReference>
<evidence type="ECO:0000256" key="16">
    <source>
        <dbReference type="PIRSR" id="PIRSR600829-2"/>
    </source>
</evidence>
<feature type="binding site" evidence="16">
    <location>
        <position position="79"/>
    </location>
    <ligand>
        <name>substrate</name>
    </ligand>
</feature>
<comment type="similarity">
    <text evidence="2">Belongs to the bacterial diacylglycerol kinase family.</text>
</comment>
<dbReference type="PANTHER" id="PTHR34299:SF1">
    <property type="entry name" value="DIACYLGLYCEROL KINASE"/>
    <property type="match status" value="1"/>
</dbReference>
<keyword evidence="13" id="KW-0594">Phospholipid biosynthesis</keyword>
<feature type="binding site" evidence="17">
    <location>
        <position position="86"/>
    </location>
    <ligand>
        <name>ATP</name>
        <dbReference type="ChEBI" id="CHEBI:30616"/>
    </ligand>
</feature>
<evidence type="ECO:0000256" key="8">
    <source>
        <dbReference type="ARBA" id="ARBA00022777"/>
    </source>
</evidence>
<dbReference type="Gene3D" id="1.10.287.3610">
    <property type="match status" value="1"/>
</dbReference>
<feature type="binding site" evidence="18">
    <location>
        <position position="86"/>
    </location>
    <ligand>
        <name>a divalent metal cation</name>
        <dbReference type="ChEBI" id="CHEBI:60240"/>
    </ligand>
</feature>
<keyword evidence="10 19" id="KW-1133">Transmembrane helix</keyword>
<dbReference type="GO" id="GO:0008654">
    <property type="term" value="P:phospholipid biosynthetic process"/>
    <property type="evidence" value="ECO:0007669"/>
    <property type="project" value="UniProtKB-KW"/>
</dbReference>
<keyword evidence="9 17" id="KW-0067">ATP-binding</keyword>
<keyword evidence="18" id="KW-0479">Metal-binding</keyword>
<dbReference type="CDD" id="cd14265">
    <property type="entry name" value="UDPK_IM_like"/>
    <property type="match status" value="1"/>
</dbReference>
<sequence length="134" mass="15379">MELQYNKKIKHPKNGKRYPLFISIWFSLKGIAKAIKKERNLKIHLGFTFLVLILGLIFKVSQTEWLILVLTIAIVISAEIFNSAIEAVSDLLKFKLKLSYYETYWIRNFAAGGVMILAIASVIIGFIIFLPKIF</sequence>
<dbReference type="AlphaFoldDB" id="A0A2H0W7P5"/>
<evidence type="ECO:0000256" key="1">
    <source>
        <dbReference type="ARBA" id="ARBA00004651"/>
    </source>
</evidence>
<dbReference type="InterPro" id="IPR033717">
    <property type="entry name" value="UDPK"/>
</dbReference>
<proteinExistence type="inferred from homology"/>
<feature type="transmembrane region" description="Helical" evidence="19">
    <location>
        <begin position="105"/>
        <end position="130"/>
    </location>
</feature>
<keyword evidence="5" id="KW-0808">Transferase</keyword>
<protein>
    <recommendedName>
        <fullName evidence="22">Diacylglycerol kinase</fullName>
    </recommendedName>
</protein>
<keyword evidence="4" id="KW-0444">Lipid biosynthesis</keyword>
<dbReference type="GO" id="GO:0016301">
    <property type="term" value="F:kinase activity"/>
    <property type="evidence" value="ECO:0007669"/>
    <property type="project" value="UniProtKB-KW"/>
</dbReference>
<evidence type="ECO:0000256" key="2">
    <source>
        <dbReference type="ARBA" id="ARBA00005967"/>
    </source>
</evidence>
<evidence type="ECO:0000256" key="10">
    <source>
        <dbReference type="ARBA" id="ARBA00022989"/>
    </source>
</evidence>
<accession>A0A2H0W7P5</accession>
<evidence type="ECO:0000256" key="13">
    <source>
        <dbReference type="ARBA" id="ARBA00023209"/>
    </source>
</evidence>
<dbReference type="GO" id="GO:0005524">
    <property type="term" value="F:ATP binding"/>
    <property type="evidence" value="ECO:0007669"/>
    <property type="project" value="UniProtKB-KW"/>
</dbReference>
<keyword evidence="11" id="KW-0443">Lipid metabolism</keyword>
<evidence type="ECO:0008006" key="22">
    <source>
        <dbReference type="Google" id="ProtNLM"/>
    </source>
</evidence>
<evidence type="ECO:0000313" key="21">
    <source>
        <dbReference type="Proteomes" id="UP000230093"/>
    </source>
</evidence>
<dbReference type="GO" id="GO:0005886">
    <property type="term" value="C:plasma membrane"/>
    <property type="evidence" value="ECO:0007669"/>
    <property type="project" value="UniProtKB-SubCell"/>
</dbReference>
<feature type="binding site" evidence="17">
    <location>
        <position position="38"/>
    </location>
    <ligand>
        <name>ATP</name>
        <dbReference type="ChEBI" id="CHEBI:30616"/>
    </ligand>
</feature>
<evidence type="ECO:0000256" key="19">
    <source>
        <dbReference type="SAM" id="Phobius"/>
    </source>
</evidence>
<feature type="active site" description="Proton acceptor" evidence="15">
    <location>
        <position position="79"/>
    </location>
</feature>
<evidence type="ECO:0000256" key="18">
    <source>
        <dbReference type="PIRSR" id="PIRSR600829-4"/>
    </source>
</evidence>
<dbReference type="EMBL" id="PEZT01000031">
    <property type="protein sequence ID" value="PIS08683.1"/>
    <property type="molecule type" value="Genomic_DNA"/>
</dbReference>
<dbReference type="Pfam" id="PF01219">
    <property type="entry name" value="DAGK_prokar"/>
    <property type="match status" value="1"/>
</dbReference>
<keyword evidence="7 17" id="KW-0547">Nucleotide-binding</keyword>
<dbReference type="GO" id="GO:0046872">
    <property type="term" value="F:metal ion binding"/>
    <property type="evidence" value="ECO:0007669"/>
    <property type="project" value="UniProtKB-KW"/>
</dbReference>
<reference evidence="21" key="1">
    <citation type="submission" date="2017-09" db="EMBL/GenBank/DDBJ databases">
        <title>Depth-based differentiation of microbial function through sediment-hosted aquifers and enrichment of novel symbionts in the deep terrestrial subsurface.</title>
        <authorList>
            <person name="Probst A.J."/>
            <person name="Ladd B."/>
            <person name="Jarett J.K."/>
            <person name="Geller-Mcgrath D.E."/>
            <person name="Sieber C.M.K."/>
            <person name="Emerson J.B."/>
            <person name="Anantharaman K."/>
            <person name="Thomas B.C."/>
            <person name="Malmstrom R."/>
            <person name="Stieglmeier M."/>
            <person name="Klingl A."/>
            <person name="Woyke T."/>
            <person name="Ryan C.M."/>
            <person name="Banfield J.F."/>
        </authorList>
    </citation>
    <scope>NUCLEOTIDE SEQUENCE [LARGE SCALE GENOMIC DNA]</scope>
</reference>
<keyword evidence="14" id="KW-1208">Phospholipid metabolism</keyword>
<keyword evidence="8" id="KW-0418">Kinase</keyword>
<evidence type="ECO:0000256" key="17">
    <source>
        <dbReference type="PIRSR" id="PIRSR600829-3"/>
    </source>
</evidence>
<evidence type="ECO:0000256" key="12">
    <source>
        <dbReference type="ARBA" id="ARBA00023136"/>
    </source>
</evidence>
<evidence type="ECO:0000256" key="7">
    <source>
        <dbReference type="ARBA" id="ARBA00022741"/>
    </source>
</evidence>
<keyword evidence="6 19" id="KW-0812">Transmembrane</keyword>
<gene>
    <name evidence="20" type="ORF">COT75_05500</name>
</gene>
<keyword evidence="18" id="KW-0460">Magnesium</keyword>
<dbReference type="InterPro" id="IPR036945">
    <property type="entry name" value="DAGK_sf"/>
</dbReference>
<evidence type="ECO:0000313" key="20">
    <source>
        <dbReference type="EMBL" id="PIS08683.1"/>
    </source>
</evidence>
<dbReference type="InterPro" id="IPR000829">
    <property type="entry name" value="DAGK"/>
</dbReference>
<organism evidence="20 21">
    <name type="scientific">Candidatus Beckwithbacteria bacterium CG10_big_fil_rev_8_21_14_0_10_34_10</name>
    <dbReference type="NCBI Taxonomy" id="1974495"/>
    <lineage>
        <taxon>Bacteria</taxon>
        <taxon>Candidatus Beckwithiibacteriota</taxon>
    </lineage>
</organism>
<name>A0A2H0W7P5_9BACT</name>
<comment type="cofactor">
    <cofactor evidence="18">
        <name>Mg(2+)</name>
        <dbReference type="ChEBI" id="CHEBI:18420"/>
    </cofactor>
    <text evidence="18">Mn(2+), Zn(2+), Cd(2+) and Co(2+) support activity to lesser extents.</text>
</comment>
<evidence type="ECO:0000256" key="11">
    <source>
        <dbReference type="ARBA" id="ARBA00023098"/>
    </source>
</evidence>
<evidence type="ECO:0000256" key="4">
    <source>
        <dbReference type="ARBA" id="ARBA00022516"/>
    </source>
</evidence>
<evidence type="ECO:0000256" key="9">
    <source>
        <dbReference type="ARBA" id="ARBA00022840"/>
    </source>
</evidence>
<dbReference type="PANTHER" id="PTHR34299">
    <property type="entry name" value="DIACYLGLYCEROL KINASE"/>
    <property type="match status" value="1"/>
</dbReference>
<comment type="caution">
    <text evidence="20">The sequence shown here is derived from an EMBL/GenBank/DDBJ whole genome shotgun (WGS) entry which is preliminary data.</text>
</comment>